<feature type="region of interest" description="Disordered" evidence="1">
    <location>
        <begin position="160"/>
        <end position="188"/>
    </location>
</feature>
<protein>
    <submittedName>
        <fullName evidence="2">Uncharacterized protein</fullName>
    </submittedName>
</protein>
<evidence type="ECO:0000256" key="1">
    <source>
        <dbReference type="SAM" id="MobiDB-lite"/>
    </source>
</evidence>
<dbReference type="Proteomes" id="UP001168990">
    <property type="component" value="Unassembled WGS sequence"/>
</dbReference>
<evidence type="ECO:0000313" key="3">
    <source>
        <dbReference type="Proteomes" id="UP001168990"/>
    </source>
</evidence>
<reference evidence="2" key="1">
    <citation type="journal article" date="2023" name="bioRxiv">
        <title>Scaffold-level genome assemblies of two parasitoid biocontrol wasps reveal the parthenogenesis mechanism and an associated novel virus.</title>
        <authorList>
            <person name="Inwood S."/>
            <person name="Skelly J."/>
            <person name="Guhlin J."/>
            <person name="Harrop T."/>
            <person name="Goldson S."/>
            <person name="Dearden P."/>
        </authorList>
    </citation>
    <scope>NUCLEOTIDE SEQUENCE</scope>
    <source>
        <strain evidence="2">Irish</strain>
        <tissue evidence="2">Whole body</tissue>
    </source>
</reference>
<comment type="caution">
    <text evidence="2">The sequence shown here is derived from an EMBL/GenBank/DDBJ whole genome shotgun (WGS) entry which is preliminary data.</text>
</comment>
<keyword evidence="3" id="KW-1185">Reference proteome</keyword>
<evidence type="ECO:0000313" key="2">
    <source>
        <dbReference type="EMBL" id="KAK0165505.1"/>
    </source>
</evidence>
<name>A0AA39KL51_9HYME</name>
<reference evidence="2" key="2">
    <citation type="submission" date="2023-03" db="EMBL/GenBank/DDBJ databases">
        <authorList>
            <person name="Inwood S.N."/>
            <person name="Skelly J.G."/>
            <person name="Guhlin J."/>
            <person name="Harrop T.W.R."/>
            <person name="Goldson S.G."/>
            <person name="Dearden P.K."/>
        </authorList>
    </citation>
    <scope>NUCLEOTIDE SEQUENCE</scope>
    <source>
        <strain evidence="2">Irish</strain>
        <tissue evidence="2">Whole body</tissue>
    </source>
</reference>
<dbReference type="AlphaFoldDB" id="A0AA39KL51"/>
<organism evidence="2 3">
    <name type="scientific">Microctonus aethiopoides</name>
    <dbReference type="NCBI Taxonomy" id="144406"/>
    <lineage>
        <taxon>Eukaryota</taxon>
        <taxon>Metazoa</taxon>
        <taxon>Ecdysozoa</taxon>
        <taxon>Arthropoda</taxon>
        <taxon>Hexapoda</taxon>
        <taxon>Insecta</taxon>
        <taxon>Pterygota</taxon>
        <taxon>Neoptera</taxon>
        <taxon>Endopterygota</taxon>
        <taxon>Hymenoptera</taxon>
        <taxon>Apocrita</taxon>
        <taxon>Ichneumonoidea</taxon>
        <taxon>Braconidae</taxon>
        <taxon>Euphorinae</taxon>
        <taxon>Microctonus</taxon>
    </lineage>
</organism>
<sequence length="188" mass="21172">MVGSTIKKKDFEITVRPFVSEISSFKCKRILFHSITDIDATTGRTANQNAVLISGGNFLQDSVMLFWKKKVFHPKRSVEKNAKKVTFSIVLIDLLDGISGPIDQNLEKIQGTNFSYLSQRNLRLLGIQLSLDSGPTIIQHEAVTVYNSVNKKVKDIQLHQSTESAGNSYRRSPDLNQYWQSSTPSDHE</sequence>
<proteinExistence type="predicted"/>
<dbReference type="EMBL" id="JAQQBS010001422">
    <property type="protein sequence ID" value="KAK0165505.1"/>
    <property type="molecule type" value="Genomic_DNA"/>
</dbReference>
<gene>
    <name evidence="2" type="ORF">PV328_004012</name>
</gene>
<accession>A0AA39KL51</accession>